<evidence type="ECO:0000313" key="3">
    <source>
        <dbReference type="EMBL" id="KAH7265225.1"/>
    </source>
</evidence>
<dbReference type="Proteomes" id="UP000720189">
    <property type="component" value="Unassembled WGS sequence"/>
</dbReference>
<organism evidence="3 4">
    <name type="scientific">Fusarium redolens</name>
    <dbReference type="NCBI Taxonomy" id="48865"/>
    <lineage>
        <taxon>Eukaryota</taxon>
        <taxon>Fungi</taxon>
        <taxon>Dikarya</taxon>
        <taxon>Ascomycota</taxon>
        <taxon>Pezizomycotina</taxon>
        <taxon>Sordariomycetes</taxon>
        <taxon>Hypocreomycetidae</taxon>
        <taxon>Hypocreales</taxon>
        <taxon>Nectriaceae</taxon>
        <taxon>Fusarium</taxon>
        <taxon>Fusarium redolens species complex</taxon>
    </lineage>
</organism>
<evidence type="ECO:0000256" key="1">
    <source>
        <dbReference type="SAM" id="MobiDB-lite"/>
    </source>
</evidence>
<feature type="region of interest" description="Disordered" evidence="1">
    <location>
        <begin position="254"/>
        <end position="290"/>
    </location>
</feature>
<accession>A0A9P9HX43</accession>
<dbReference type="OrthoDB" id="3483554at2759"/>
<feature type="compositionally biased region" description="Low complexity" evidence="1">
    <location>
        <begin position="255"/>
        <end position="270"/>
    </location>
</feature>
<sequence length="290" mass="33454">MLYKTSPVVSKRLDDPTETNSIDNLESSGRSWSPVAQAVWGHPVDKPLLRTWDGLSGSQPDGSRDMSTRASDMPLTTFEARQSSLQTHIIHRNWTPTPYISFTSSPEALENLANFRKSRPGGRHQTITVVDPAVRLESGWPIISYGEENEYYGIEIPHGIQDWELKAHHLCLRRVKADEIVEHYDWDKLSSDPDWYENTIRPDFKRFREERQHREQDQVQDQIDDISAAFDTLHREYSPLFLIWQDSLTVLVDGSSSPSSSTPSNHNTNNEYWVDRNDNQPTKQHIRSLL</sequence>
<dbReference type="Pfam" id="PF24494">
    <property type="entry name" value="DUF7587"/>
    <property type="match status" value="1"/>
</dbReference>
<keyword evidence="4" id="KW-1185">Reference proteome</keyword>
<comment type="caution">
    <text evidence="3">The sequence shown here is derived from an EMBL/GenBank/DDBJ whole genome shotgun (WGS) entry which is preliminary data.</text>
</comment>
<feature type="region of interest" description="Disordered" evidence="1">
    <location>
        <begin position="1"/>
        <end position="29"/>
    </location>
</feature>
<gene>
    <name evidence="3" type="ORF">BKA55DRAFT_558231</name>
</gene>
<evidence type="ECO:0000313" key="4">
    <source>
        <dbReference type="Proteomes" id="UP000720189"/>
    </source>
</evidence>
<proteinExistence type="predicted"/>
<dbReference type="InterPro" id="IPR056009">
    <property type="entry name" value="DUF7587"/>
</dbReference>
<feature type="compositionally biased region" description="Polar residues" evidence="1">
    <location>
        <begin position="18"/>
        <end position="29"/>
    </location>
</feature>
<evidence type="ECO:0000259" key="2">
    <source>
        <dbReference type="Pfam" id="PF24494"/>
    </source>
</evidence>
<dbReference type="AlphaFoldDB" id="A0A9P9HX43"/>
<reference evidence="3" key="1">
    <citation type="journal article" date="2021" name="Nat. Commun.">
        <title>Genetic determinants of endophytism in the Arabidopsis root mycobiome.</title>
        <authorList>
            <person name="Mesny F."/>
            <person name="Miyauchi S."/>
            <person name="Thiergart T."/>
            <person name="Pickel B."/>
            <person name="Atanasova L."/>
            <person name="Karlsson M."/>
            <person name="Huettel B."/>
            <person name="Barry K.W."/>
            <person name="Haridas S."/>
            <person name="Chen C."/>
            <person name="Bauer D."/>
            <person name="Andreopoulos W."/>
            <person name="Pangilinan J."/>
            <person name="LaButti K."/>
            <person name="Riley R."/>
            <person name="Lipzen A."/>
            <person name="Clum A."/>
            <person name="Drula E."/>
            <person name="Henrissat B."/>
            <person name="Kohler A."/>
            <person name="Grigoriev I.V."/>
            <person name="Martin F.M."/>
            <person name="Hacquard S."/>
        </authorList>
    </citation>
    <scope>NUCLEOTIDE SEQUENCE</scope>
    <source>
        <strain evidence="3">MPI-CAGE-AT-0023</strain>
    </source>
</reference>
<dbReference type="EMBL" id="JAGMUX010000003">
    <property type="protein sequence ID" value="KAH7265225.1"/>
    <property type="molecule type" value="Genomic_DNA"/>
</dbReference>
<dbReference type="RefSeq" id="XP_046053960.1">
    <property type="nucleotide sequence ID" value="XM_046191856.1"/>
</dbReference>
<feature type="domain" description="DUF7587" evidence="2">
    <location>
        <begin position="72"/>
        <end position="189"/>
    </location>
</feature>
<name>A0A9P9HX43_FUSRE</name>
<protein>
    <recommendedName>
        <fullName evidence="2">DUF7587 domain-containing protein</fullName>
    </recommendedName>
</protein>
<dbReference type="GeneID" id="70221810"/>